<organism evidence="1 2">
    <name type="scientific">Solanum tuberosum</name>
    <name type="common">Potato</name>
    <dbReference type="NCBI Taxonomy" id="4113"/>
    <lineage>
        <taxon>Eukaryota</taxon>
        <taxon>Viridiplantae</taxon>
        <taxon>Streptophyta</taxon>
        <taxon>Embryophyta</taxon>
        <taxon>Tracheophyta</taxon>
        <taxon>Spermatophyta</taxon>
        <taxon>Magnoliopsida</taxon>
        <taxon>eudicotyledons</taxon>
        <taxon>Gunneridae</taxon>
        <taxon>Pentapetalae</taxon>
        <taxon>asterids</taxon>
        <taxon>lamiids</taxon>
        <taxon>Solanales</taxon>
        <taxon>Solanaceae</taxon>
        <taxon>Solanoideae</taxon>
        <taxon>Solaneae</taxon>
        <taxon>Solanum</taxon>
    </lineage>
</organism>
<evidence type="ECO:0008006" key="3">
    <source>
        <dbReference type="Google" id="ProtNLM"/>
    </source>
</evidence>
<name>M1DL57_SOLTU</name>
<reference evidence="1" key="2">
    <citation type="submission" date="2015-06" db="UniProtKB">
        <authorList>
            <consortium name="EnsemblPlants"/>
        </authorList>
    </citation>
    <scope>IDENTIFICATION</scope>
    <source>
        <strain evidence="1">DM1-3 516 R44</strain>
    </source>
</reference>
<dbReference type="InParanoid" id="M1DL57"/>
<accession>M1DL57</accession>
<dbReference type="EnsemblPlants" id="PGSC0003DMT400090780">
    <property type="protein sequence ID" value="PGSC0003DMT400090780"/>
    <property type="gene ID" value="PGSC0003DMG400040351"/>
</dbReference>
<dbReference type="HOGENOM" id="CLU_2214650_0_0_1"/>
<evidence type="ECO:0000313" key="2">
    <source>
        <dbReference type="Proteomes" id="UP000011115"/>
    </source>
</evidence>
<dbReference type="Gramene" id="PGSC0003DMT400090780">
    <property type="protein sequence ID" value="PGSC0003DMT400090780"/>
    <property type="gene ID" value="PGSC0003DMG400040351"/>
</dbReference>
<reference evidence="2" key="1">
    <citation type="journal article" date="2011" name="Nature">
        <title>Genome sequence and analysis of the tuber crop potato.</title>
        <authorList>
            <consortium name="The Potato Genome Sequencing Consortium"/>
        </authorList>
    </citation>
    <scope>NUCLEOTIDE SEQUENCE [LARGE SCALE GENOMIC DNA]</scope>
    <source>
        <strain evidence="2">cv. DM1-3 516 R44</strain>
    </source>
</reference>
<dbReference type="Proteomes" id="UP000011115">
    <property type="component" value="Unassembled WGS sequence"/>
</dbReference>
<dbReference type="PaxDb" id="4113-PGSC0003DMT400090780"/>
<proteinExistence type="predicted"/>
<keyword evidence="2" id="KW-1185">Reference proteome</keyword>
<protein>
    <recommendedName>
        <fullName evidence="3">F-box family protein</fullName>
    </recommendedName>
</protein>
<dbReference type="AlphaFoldDB" id="M1DL57"/>
<evidence type="ECO:0000313" key="1">
    <source>
        <dbReference type="EnsemblPlants" id="PGSC0003DMT400090780"/>
    </source>
</evidence>
<sequence>MDVPQLELDSNSDAFLLESPVSIDISPTVYPNIQYFSSNGILLIKYSDDIIVMWNPTTRESRRIPSPVNKCRGPYEFCYFPRIDDYKIFRLGPGLVNDDGEIDIFST</sequence>